<proteinExistence type="predicted"/>
<evidence type="ECO:0000256" key="1">
    <source>
        <dbReference type="SAM" id="Phobius"/>
    </source>
</evidence>
<keyword evidence="3" id="KW-1185">Reference proteome</keyword>
<feature type="transmembrane region" description="Helical" evidence="1">
    <location>
        <begin position="21"/>
        <end position="40"/>
    </location>
</feature>
<keyword evidence="1" id="KW-0812">Transmembrane</keyword>
<dbReference type="KEGG" id="tvr:TVD_07855"/>
<dbReference type="OrthoDB" id="597750at2"/>
<dbReference type="STRING" id="106634.TVD_07855"/>
<dbReference type="AlphaFoldDB" id="A0A0G3G244"/>
<dbReference type="PATRIC" id="fig|106634.4.peg.1603"/>
<accession>A0A0G3G244</accession>
<protein>
    <recommendedName>
        <fullName evidence="4">Arginine N-succinyltransferase</fullName>
    </recommendedName>
</protein>
<dbReference type="Proteomes" id="UP000064201">
    <property type="component" value="Chromosome"/>
</dbReference>
<keyword evidence="1" id="KW-0472">Membrane</keyword>
<reference evidence="2 3" key="1">
    <citation type="submission" date="2015-04" db="EMBL/GenBank/DDBJ databases">
        <title>Complete Sequence for the Genome of the Thioalkalivibrio versutus D301.</title>
        <authorList>
            <person name="Mu T."/>
            <person name="Zhou J."/>
            <person name="Xu X."/>
        </authorList>
    </citation>
    <scope>NUCLEOTIDE SEQUENCE [LARGE SCALE GENOMIC DNA]</scope>
    <source>
        <strain evidence="2 3">D301</strain>
    </source>
</reference>
<sequence>MAKNNEPSAPIQYRSTGRPPRYLIVLLILAALWAGFWGVIHLQSGEPEAVTLDVEEQAELEAKLQALGPRDAEPRPDQAPADPIIDLDAEAEPLVPELYEERAEARSVRFSERELNALIAQDPDLAGRVAMRLTPGQVSTRVRIDVPADIPLLGGRVLNVRSGVRFETEDGRVHARLVGVSVAGIPLPDAWLGGLKDEDLLALEPFQQLRAGIESIEVRDGELVLELAR</sequence>
<evidence type="ECO:0000313" key="2">
    <source>
        <dbReference type="EMBL" id="AKJ95278.1"/>
    </source>
</evidence>
<evidence type="ECO:0000313" key="3">
    <source>
        <dbReference type="Proteomes" id="UP000064201"/>
    </source>
</evidence>
<dbReference type="RefSeq" id="WP_047251281.1">
    <property type="nucleotide sequence ID" value="NZ_CP011367.1"/>
</dbReference>
<evidence type="ECO:0008006" key="4">
    <source>
        <dbReference type="Google" id="ProtNLM"/>
    </source>
</evidence>
<keyword evidence="1" id="KW-1133">Transmembrane helix</keyword>
<dbReference type="EMBL" id="CP011367">
    <property type="protein sequence ID" value="AKJ95278.1"/>
    <property type="molecule type" value="Genomic_DNA"/>
</dbReference>
<gene>
    <name evidence="2" type="ORF">TVD_07855</name>
</gene>
<name>A0A0G3G244_9GAMM</name>
<organism evidence="2 3">
    <name type="scientific">Thioalkalivibrio versutus</name>
    <dbReference type="NCBI Taxonomy" id="106634"/>
    <lineage>
        <taxon>Bacteria</taxon>
        <taxon>Pseudomonadati</taxon>
        <taxon>Pseudomonadota</taxon>
        <taxon>Gammaproteobacteria</taxon>
        <taxon>Chromatiales</taxon>
        <taxon>Ectothiorhodospiraceae</taxon>
        <taxon>Thioalkalivibrio</taxon>
    </lineage>
</organism>